<protein>
    <submittedName>
        <fullName evidence="1">Uncharacterized protein</fullName>
    </submittedName>
</protein>
<dbReference type="EMBL" id="GGEC01066631">
    <property type="protein sequence ID" value="MBX47115.1"/>
    <property type="molecule type" value="Transcribed_RNA"/>
</dbReference>
<sequence length="31" mass="3451">MPRMSSTSLHHKLIIPSTVIIRGDGGFEPWS</sequence>
<organism evidence="1">
    <name type="scientific">Rhizophora mucronata</name>
    <name type="common">Asiatic mangrove</name>
    <dbReference type="NCBI Taxonomy" id="61149"/>
    <lineage>
        <taxon>Eukaryota</taxon>
        <taxon>Viridiplantae</taxon>
        <taxon>Streptophyta</taxon>
        <taxon>Embryophyta</taxon>
        <taxon>Tracheophyta</taxon>
        <taxon>Spermatophyta</taxon>
        <taxon>Magnoliopsida</taxon>
        <taxon>eudicotyledons</taxon>
        <taxon>Gunneridae</taxon>
        <taxon>Pentapetalae</taxon>
        <taxon>rosids</taxon>
        <taxon>fabids</taxon>
        <taxon>Malpighiales</taxon>
        <taxon>Rhizophoraceae</taxon>
        <taxon>Rhizophora</taxon>
    </lineage>
</organism>
<proteinExistence type="predicted"/>
<name>A0A2P2NXB7_RHIMU</name>
<reference evidence="1" key="1">
    <citation type="submission" date="2018-02" db="EMBL/GenBank/DDBJ databases">
        <title>Rhizophora mucronata_Transcriptome.</title>
        <authorList>
            <person name="Meera S.P."/>
            <person name="Sreeshan A."/>
            <person name="Augustine A."/>
        </authorList>
    </citation>
    <scope>NUCLEOTIDE SEQUENCE</scope>
    <source>
        <tissue evidence="1">Leaf</tissue>
    </source>
</reference>
<dbReference type="AlphaFoldDB" id="A0A2P2NXB7"/>
<accession>A0A2P2NXB7</accession>
<evidence type="ECO:0000313" key="1">
    <source>
        <dbReference type="EMBL" id="MBX47115.1"/>
    </source>
</evidence>